<comment type="activity regulation">
    <text evidence="11">Na(+) is not transported, but it plays an essential structural role and its presence is essential for fluoride channel function.</text>
</comment>
<feature type="transmembrane region" description="Helical" evidence="11">
    <location>
        <begin position="34"/>
        <end position="53"/>
    </location>
</feature>
<reference evidence="13" key="1">
    <citation type="journal article" date="2019" name="Int. J. Syst. Evol. Microbiol.">
        <title>The Global Catalogue of Microorganisms (GCM) 10K type strain sequencing project: providing services to taxonomists for standard genome sequencing and annotation.</title>
        <authorList>
            <consortium name="The Broad Institute Genomics Platform"/>
            <consortium name="The Broad Institute Genome Sequencing Center for Infectious Disease"/>
            <person name="Wu L."/>
            <person name="Ma J."/>
        </authorList>
    </citation>
    <scope>NUCLEOTIDE SEQUENCE [LARGE SCALE GENOMIC DNA]</scope>
    <source>
        <strain evidence="13">KCTC 42255</strain>
    </source>
</reference>
<dbReference type="HAMAP" id="MF_00454">
    <property type="entry name" value="FluC"/>
    <property type="match status" value="1"/>
</dbReference>
<evidence type="ECO:0000256" key="7">
    <source>
        <dbReference type="ARBA" id="ARBA00023136"/>
    </source>
</evidence>
<comment type="caution">
    <text evidence="12">The sequence shown here is derived from an EMBL/GenBank/DDBJ whole genome shotgun (WGS) entry which is preliminary data.</text>
</comment>
<dbReference type="PANTHER" id="PTHR28259:SF1">
    <property type="entry name" value="FLUORIDE EXPORT PROTEIN 1-RELATED"/>
    <property type="match status" value="1"/>
</dbReference>
<evidence type="ECO:0000256" key="6">
    <source>
        <dbReference type="ARBA" id="ARBA00023065"/>
    </source>
</evidence>
<keyword evidence="3" id="KW-0997">Cell inner membrane</keyword>
<dbReference type="EMBL" id="JBHULZ010000041">
    <property type="protein sequence ID" value="MFD2698706.1"/>
    <property type="molecule type" value="Genomic_DNA"/>
</dbReference>
<evidence type="ECO:0000313" key="12">
    <source>
        <dbReference type="EMBL" id="MFD2698706.1"/>
    </source>
</evidence>
<evidence type="ECO:0000256" key="10">
    <source>
        <dbReference type="ARBA" id="ARBA00035585"/>
    </source>
</evidence>
<name>A0ABW5SG87_9FLAO</name>
<keyword evidence="11" id="KW-0479">Metal-binding</keyword>
<organism evidence="12 13">
    <name type="scientific">Mesonia sediminis</name>
    <dbReference type="NCBI Taxonomy" id="1703946"/>
    <lineage>
        <taxon>Bacteria</taxon>
        <taxon>Pseudomonadati</taxon>
        <taxon>Bacteroidota</taxon>
        <taxon>Flavobacteriia</taxon>
        <taxon>Flavobacteriales</taxon>
        <taxon>Flavobacteriaceae</taxon>
        <taxon>Mesonia</taxon>
    </lineage>
</organism>
<dbReference type="RefSeq" id="WP_379048561.1">
    <property type="nucleotide sequence ID" value="NZ_JBHULZ010000041.1"/>
</dbReference>
<comment type="catalytic activity">
    <reaction evidence="10">
        <text>fluoride(in) = fluoride(out)</text>
        <dbReference type="Rhea" id="RHEA:76159"/>
        <dbReference type="ChEBI" id="CHEBI:17051"/>
    </reaction>
    <physiologicalReaction direction="left-to-right" evidence="10">
        <dbReference type="Rhea" id="RHEA:76160"/>
    </physiologicalReaction>
</comment>
<dbReference type="Pfam" id="PF02537">
    <property type="entry name" value="CRCB"/>
    <property type="match status" value="1"/>
</dbReference>
<keyword evidence="2 11" id="KW-1003">Cell membrane</keyword>
<dbReference type="InterPro" id="IPR003691">
    <property type="entry name" value="FluC"/>
</dbReference>
<sequence length="122" mass="13320">MKAFLLVFLGGGLGSALRYLIQRLYNTSTWPLGTMLVNILGCLIIGFVAGYLIKTEKYSISLNLLVISGFCGGFTTFSSFGLEGVKMLQAQAYWQFLGYTLLSLCLGYLAVGVGLFIMKVSY</sequence>
<dbReference type="NCBIfam" id="TIGR00494">
    <property type="entry name" value="crcB"/>
    <property type="match status" value="1"/>
</dbReference>
<accession>A0ABW5SG87</accession>
<keyword evidence="7 11" id="KW-0472">Membrane</keyword>
<comment type="similarity">
    <text evidence="9 11">Belongs to the fluoride channel Fluc/FEX (TC 1.A.43) family.</text>
</comment>
<feature type="binding site" evidence="11">
    <location>
        <position position="72"/>
    </location>
    <ligand>
        <name>Na(+)</name>
        <dbReference type="ChEBI" id="CHEBI:29101"/>
        <note>structural</note>
    </ligand>
</feature>
<evidence type="ECO:0000256" key="2">
    <source>
        <dbReference type="ARBA" id="ARBA00022475"/>
    </source>
</evidence>
<evidence type="ECO:0000256" key="9">
    <source>
        <dbReference type="ARBA" id="ARBA00035120"/>
    </source>
</evidence>
<keyword evidence="5 11" id="KW-1133">Transmembrane helix</keyword>
<protein>
    <recommendedName>
        <fullName evidence="11">Fluoride-specific ion channel FluC</fullName>
    </recommendedName>
</protein>
<evidence type="ECO:0000256" key="4">
    <source>
        <dbReference type="ARBA" id="ARBA00022692"/>
    </source>
</evidence>
<evidence type="ECO:0000256" key="8">
    <source>
        <dbReference type="ARBA" id="ARBA00023303"/>
    </source>
</evidence>
<feature type="transmembrane region" description="Helical" evidence="11">
    <location>
        <begin position="60"/>
        <end position="80"/>
    </location>
</feature>
<keyword evidence="13" id="KW-1185">Reference proteome</keyword>
<gene>
    <name evidence="11 12" type="primary">crcB</name>
    <name evidence="11" type="synonym">fluC</name>
    <name evidence="12" type="ORF">ACFSQ0_11945</name>
</gene>
<keyword evidence="11" id="KW-0813">Transport</keyword>
<feature type="binding site" evidence="11">
    <location>
        <position position="75"/>
    </location>
    <ligand>
        <name>Na(+)</name>
        <dbReference type="ChEBI" id="CHEBI:29101"/>
        <note>structural</note>
    </ligand>
</feature>
<proteinExistence type="inferred from homology"/>
<feature type="transmembrane region" description="Helical" evidence="11">
    <location>
        <begin position="92"/>
        <end position="117"/>
    </location>
</feature>
<keyword evidence="6 11" id="KW-0406">Ion transport</keyword>
<dbReference type="Proteomes" id="UP001597357">
    <property type="component" value="Unassembled WGS sequence"/>
</dbReference>
<comment type="subcellular location">
    <subcellularLocation>
        <location evidence="1 11">Cell membrane</location>
        <topology evidence="1 11">Multi-pass membrane protein</topology>
    </subcellularLocation>
</comment>
<keyword evidence="11" id="KW-0915">Sodium</keyword>
<evidence type="ECO:0000256" key="5">
    <source>
        <dbReference type="ARBA" id="ARBA00022989"/>
    </source>
</evidence>
<dbReference type="PANTHER" id="PTHR28259">
    <property type="entry name" value="FLUORIDE EXPORT PROTEIN 1-RELATED"/>
    <property type="match status" value="1"/>
</dbReference>
<keyword evidence="8 11" id="KW-0407">Ion channel</keyword>
<evidence type="ECO:0000313" key="13">
    <source>
        <dbReference type="Proteomes" id="UP001597357"/>
    </source>
</evidence>
<evidence type="ECO:0000256" key="3">
    <source>
        <dbReference type="ARBA" id="ARBA00022519"/>
    </source>
</evidence>
<comment type="function">
    <text evidence="11">Fluoride-specific ion channel. Important for reducing fluoride concentration in the cell, thus reducing its toxicity.</text>
</comment>
<evidence type="ECO:0000256" key="1">
    <source>
        <dbReference type="ARBA" id="ARBA00004651"/>
    </source>
</evidence>
<keyword evidence="4 11" id="KW-0812">Transmembrane</keyword>
<evidence type="ECO:0000256" key="11">
    <source>
        <dbReference type="HAMAP-Rule" id="MF_00454"/>
    </source>
</evidence>